<comment type="catalytic activity">
    <reaction evidence="4">
        <text>ATP + (deoxyribonucleotide)n-3'-hydroxyl + 5'-phospho-(deoxyribonucleotide)m = (deoxyribonucleotide)n+m + AMP + diphosphate.</text>
        <dbReference type="EC" id="6.5.1.1"/>
    </reaction>
</comment>
<feature type="domain" description="ATP-dependent DNA ligase family profile" evidence="6">
    <location>
        <begin position="275"/>
        <end position="393"/>
    </location>
</feature>
<dbReference type="InterPro" id="IPR012310">
    <property type="entry name" value="DNA_ligase_ATP-dep_cent"/>
</dbReference>
<evidence type="ECO:0000256" key="2">
    <source>
        <dbReference type="ARBA" id="ARBA00012727"/>
    </source>
</evidence>
<reference evidence="7 8" key="1">
    <citation type="submission" date="2020-01" db="EMBL/GenBank/DDBJ databases">
        <title>Kibdelosporangium persica a novel Actinomycetes from a hot desert in Iran.</title>
        <authorList>
            <person name="Safaei N."/>
            <person name="Zaburannyi N."/>
            <person name="Mueller R."/>
            <person name="Wink J."/>
        </authorList>
    </citation>
    <scope>NUCLEOTIDE SEQUENCE [LARGE SCALE GENOMIC DNA]</scope>
    <source>
        <strain evidence="7 8">4NS15</strain>
    </source>
</reference>
<evidence type="ECO:0000256" key="4">
    <source>
        <dbReference type="ARBA" id="ARBA00034003"/>
    </source>
</evidence>
<dbReference type="Proteomes" id="UP000763557">
    <property type="component" value="Unassembled WGS sequence"/>
</dbReference>
<dbReference type="InterPro" id="IPR012340">
    <property type="entry name" value="NA-bd_OB-fold"/>
</dbReference>
<evidence type="ECO:0000313" key="7">
    <source>
        <dbReference type="EMBL" id="NRN68557.1"/>
    </source>
</evidence>
<organism evidence="7 8">
    <name type="scientific">Kibdelosporangium persicum</name>
    <dbReference type="NCBI Taxonomy" id="2698649"/>
    <lineage>
        <taxon>Bacteria</taxon>
        <taxon>Bacillati</taxon>
        <taxon>Actinomycetota</taxon>
        <taxon>Actinomycetes</taxon>
        <taxon>Pseudonocardiales</taxon>
        <taxon>Pseudonocardiaceae</taxon>
        <taxon>Kibdelosporangium</taxon>
    </lineage>
</organism>
<dbReference type="Gene3D" id="3.30.470.30">
    <property type="entry name" value="DNA ligase/mRNA capping enzyme"/>
    <property type="match status" value="1"/>
</dbReference>
<dbReference type="Pfam" id="PF01068">
    <property type="entry name" value="DNA_ligase_A_M"/>
    <property type="match status" value="1"/>
</dbReference>
<name>A0ABX2FB89_9PSEU</name>
<dbReference type="InterPro" id="IPR014144">
    <property type="entry name" value="LigD_PE_domain"/>
</dbReference>
<gene>
    <name evidence="7" type="ORF">GC106_58000</name>
</gene>
<comment type="caution">
    <text evidence="7">The sequence shown here is derived from an EMBL/GenBank/DDBJ whole genome shotgun (WGS) entry which is preliminary data.</text>
</comment>
<dbReference type="SUPFAM" id="SSF50249">
    <property type="entry name" value="Nucleic acid-binding proteins"/>
    <property type="match status" value="1"/>
</dbReference>
<dbReference type="EC" id="6.5.1.1" evidence="2"/>
<evidence type="ECO:0000256" key="5">
    <source>
        <dbReference type="SAM" id="MobiDB-lite"/>
    </source>
</evidence>
<dbReference type="InterPro" id="IPR050191">
    <property type="entry name" value="ATP-dep_DNA_ligase"/>
</dbReference>
<dbReference type="PROSITE" id="PS00697">
    <property type="entry name" value="DNA_LIGASE_A1"/>
    <property type="match status" value="1"/>
</dbReference>
<evidence type="ECO:0000259" key="6">
    <source>
        <dbReference type="PROSITE" id="PS50160"/>
    </source>
</evidence>
<dbReference type="InterPro" id="IPR012309">
    <property type="entry name" value="DNA_ligase_ATP-dep_C"/>
</dbReference>
<dbReference type="InterPro" id="IPR014146">
    <property type="entry name" value="LigD_ligase_dom"/>
</dbReference>
<feature type="region of interest" description="Disordered" evidence="5">
    <location>
        <begin position="1"/>
        <end position="37"/>
    </location>
</feature>
<keyword evidence="8" id="KW-1185">Reference proteome</keyword>
<dbReference type="CDD" id="cd07971">
    <property type="entry name" value="OBF_DNA_ligase_LigD"/>
    <property type="match status" value="1"/>
</dbReference>
<sequence>MTVPGDQPRGDLTEYRRKRDAARTPEPVPDEAVLPHGDDDTFVIQEHHARQLHWDVRLERGGVLVSWAVPKGLPTDPKTVRLAVHTEDHPMEYATFEGVIPKGEYGAGKMTIWDRGTYETLKWEDYEVDVVLHGERVDGHFTFLRRSEGWIVRRRGAPQDPNWQPLPDEMQPMLATVGPMPPAGEDDKWAYEFKWDGVRALVRVEGGRLEIFSRAGNNVTASYPELADLGKQLSSAQAWLDGEIVAFAAGKPSFAELQKRMHVANAAQARRLAGQVPVSLLLFDLLHFEGRSLLKLPFADRRALLEKLGLRGSHWYTSPSYPGAGAAVLAASREQGLEGVIAKRLDSRYTPGRSPAWIKVADVRPQEVVIGGWRPGEGRRQGVLGALLLGIPEDGGLRFVGSVGTGFSDAELESLTERLRPLARRTSPFTGKLPPERARGAKWVEPELVGEVVFRIWTPDGRMRAPVWRGLRPDKSPDEVELNA</sequence>
<dbReference type="NCBIfam" id="TIGR02777">
    <property type="entry name" value="LigD_PE_dom"/>
    <property type="match status" value="1"/>
</dbReference>
<dbReference type="SUPFAM" id="SSF56091">
    <property type="entry name" value="DNA ligase/mRNA capping enzyme, catalytic domain"/>
    <property type="match status" value="1"/>
</dbReference>
<dbReference type="PANTHER" id="PTHR45674">
    <property type="entry name" value="DNA LIGASE 1/3 FAMILY MEMBER"/>
    <property type="match status" value="1"/>
</dbReference>
<keyword evidence="3 7" id="KW-0436">Ligase</keyword>
<dbReference type="Gene3D" id="3.30.1490.70">
    <property type="match status" value="1"/>
</dbReference>
<accession>A0ABX2FB89</accession>
<proteinExistence type="inferred from homology"/>
<evidence type="ECO:0000256" key="1">
    <source>
        <dbReference type="ARBA" id="ARBA00007572"/>
    </source>
</evidence>
<dbReference type="InterPro" id="IPR016059">
    <property type="entry name" value="DNA_ligase_ATP-dep_CS"/>
</dbReference>
<evidence type="ECO:0000313" key="8">
    <source>
        <dbReference type="Proteomes" id="UP000763557"/>
    </source>
</evidence>
<feature type="compositionally biased region" description="Basic and acidic residues" evidence="5">
    <location>
        <begin position="8"/>
        <end position="23"/>
    </location>
</feature>
<dbReference type="CDD" id="cd07906">
    <property type="entry name" value="Adenylation_DNA_ligase_LigD_LigC"/>
    <property type="match status" value="1"/>
</dbReference>
<comment type="similarity">
    <text evidence="1">Belongs to the ATP-dependent DNA ligase family.</text>
</comment>
<evidence type="ECO:0000256" key="3">
    <source>
        <dbReference type="ARBA" id="ARBA00022598"/>
    </source>
</evidence>
<dbReference type="GO" id="GO:0016874">
    <property type="term" value="F:ligase activity"/>
    <property type="evidence" value="ECO:0007669"/>
    <property type="project" value="UniProtKB-KW"/>
</dbReference>
<dbReference type="Pfam" id="PF04679">
    <property type="entry name" value="DNA_ligase_A_C"/>
    <property type="match status" value="1"/>
</dbReference>
<dbReference type="Pfam" id="PF13298">
    <property type="entry name" value="LigD_N"/>
    <property type="match status" value="1"/>
</dbReference>
<dbReference type="NCBIfam" id="TIGR02779">
    <property type="entry name" value="NHEJ_ligase_lig"/>
    <property type="match status" value="1"/>
</dbReference>
<protein>
    <recommendedName>
        <fullName evidence="2">DNA ligase (ATP)</fullName>
        <ecNumber evidence="2">6.5.1.1</ecNumber>
    </recommendedName>
</protein>
<dbReference type="EMBL" id="JAAATY010000020">
    <property type="protein sequence ID" value="NRN68557.1"/>
    <property type="molecule type" value="Genomic_DNA"/>
</dbReference>
<dbReference type="PROSITE" id="PS50160">
    <property type="entry name" value="DNA_LIGASE_A3"/>
    <property type="match status" value="1"/>
</dbReference>
<dbReference type="Gene3D" id="2.40.50.140">
    <property type="entry name" value="Nucleic acid-binding proteins"/>
    <property type="match status" value="1"/>
</dbReference>
<dbReference type="PANTHER" id="PTHR45674:SF4">
    <property type="entry name" value="DNA LIGASE 1"/>
    <property type="match status" value="1"/>
</dbReference>